<dbReference type="EMBL" id="AQHY01000038">
    <property type="protein sequence ID" value="EOA53120.1"/>
    <property type="molecule type" value="Genomic_DNA"/>
</dbReference>
<evidence type="ECO:0000313" key="8">
    <source>
        <dbReference type="EMBL" id="EOA53120.1"/>
    </source>
</evidence>
<keyword evidence="3" id="KW-0479">Metal-binding</keyword>
<keyword evidence="9" id="KW-1185">Reference proteome</keyword>
<dbReference type="STRING" id="1121098.HMPREF1534_03194"/>
<evidence type="ECO:0000256" key="1">
    <source>
        <dbReference type="ARBA" id="ARBA00001947"/>
    </source>
</evidence>
<dbReference type="PANTHER" id="PTHR22726">
    <property type="entry name" value="METALLOENDOPEPTIDASE OMA1"/>
    <property type="match status" value="1"/>
</dbReference>
<evidence type="ECO:0000313" key="9">
    <source>
        <dbReference type="Proteomes" id="UP000017831"/>
    </source>
</evidence>
<proteinExistence type="predicted"/>
<feature type="domain" description="Peptidase M48" evidence="7">
    <location>
        <begin position="175"/>
        <end position="322"/>
    </location>
</feature>
<dbReference type="GO" id="GO:0046872">
    <property type="term" value="F:metal ion binding"/>
    <property type="evidence" value="ECO:0007669"/>
    <property type="project" value="UniProtKB-KW"/>
</dbReference>
<evidence type="ECO:0000256" key="5">
    <source>
        <dbReference type="ARBA" id="ARBA00022833"/>
    </source>
</evidence>
<keyword evidence="4" id="KW-0378">Hydrolase</keyword>
<evidence type="ECO:0000256" key="3">
    <source>
        <dbReference type="ARBA" id="ARBA00022723"/>
    </source>
</evidence>
<dbReference type="Pfam" id="PF01435">
    <property type="entry name" value="Peptidase_M48"/>
    <property type="match status" value="1"/>
</dbReference>
<dbReference type="GO" id="GO:0051603">
    <property type="term" value="P:proteolysis involved in protein catabolic process"/>
    <property type="evidence" value="ECO:0007669"/>
    <property type="project" value="TreeGrafter"/>
</dbReference>
<dbReference type="Gene3D" id="3.30.2010.10">
    <property type="entry name" value="Metalloproteases ('zincins'), catalytic domain"/>
    <property type="match status" value="1"/>
</dbReference>
<dbReference type="AlphaFoldDB" id="U6R9I1"/>
<sequence length="507" mass="57854">MKRYILFLLVAMLECGIMFSQNNRPLSPMLNISGEFKRDYKDVKKGTACILQRVIKLKKPIGQEESTLQAVVVVGGVQVGIPMEELDVLKLIPADKTSFWQTAQLSNDLISYYEKKGYQGGMRQEQAREADDYLKELEHAKLFYDDAAIEDYLQCMLLSIIPEKMAVLREGTPLVRVLKSPAPDMLMLGNDCLLVSTGMLTALDSEEELYAVMSREVAHYVLDHAIITVNKNIVRAKRAQFWGAVADGVVAATEEYLYDRYDYYVPGLVFATNDVVQALVNDNIANRMGLDYSEKQEKEADHIVMNFMVLMKKNKDAMVSALSKINQYYQRNKDVEALSKYGAYGSLPERVGKLGKFTPLDEDRNYLKKTSTVVSYEAGMMDYNKKYNESRRLAMKNINNAMACSDDYLMVARSIMKLSNSKESNAECLEYLNKADETSKITNVNICKMKILLLLRENKQADAVHLLHEYQDMLNAMYQQPHTQEDAQWIAGEHTWAEKLLDRTYIM</sequence>
<gene>
    <name evidence="8" type="ORF">HMPREF1534_03194</name>
</gene>
<evidence type="ECO:0000256" key="2">
    <source>
        <dbReference type="ARBA" id="ARBA00022670"/>
    </source>
</evidence>
<evidence type="ECO:0000259" key="7">
    <source>
        <dbReference type="Pfam" id="PF01435"/>
    </source>
</evidence>
<dbReference type="RefSeq" id="WP_005943200.1">
    <property type="nucleotide sequence ID" value="NZ_KB890336.1"/>
</dbReference>
<dbReference type="OrthoDB" id="1045464at2"/>
<accession>U6R9I1</accession>
<dbReference type="Proteomes" id="UP000017831">
    <property type="component" value="Unassembled WGS sequence"/>
</dbReference>
<evidence type="ECO:0000256" key="6">
    <source>
        <dbReference type="ARBA" id="ARBA00023049"/>
    </source>
</evidence>
<name>U6R9I1_9BACT</name>
<dbReference type="InterPro" id="IPR051156">
    <property type="entry name" value="Mito/Outer_Membr_Metalloprot"/>
</dbReference>
<dbReference type="HOGENOM" id="CLU_536037_0_0_10"/>
<keyword evidence="6" id="KW-0482">Metalloprotease</keyword>
<protein>
    <recommendedName>
        <fullName evidence="7">Peptidase M48 domain-containing protein</fullName>
    </recommendedName>
</protein>
<dbReference type="PANTHER" id="PTHR22726:SF1">
    <property type="entry name" value="METALLOENDOPEPTIDASE OMA1, MITOCHONDRIAL"/>
    <property type="match status" value="1"/>
</dbReference>
<dbReference type="InterPro" id="IPR001915">
    <property type="entry name" value="Peptidase_M48"/>
</dbReference>
<dbReference type="eggNOG" id="COG4783">
    <property type="taxonomic scope" value="Bacteria"/>
</dbReference>
<evidence type="ECO:0000256" key="4">
    <source>
        <dbReference type="ARBA" id="ARBA00022801"/>
    </source>
</evidence>
<dbReference type="GO" id="GO:0004222">
    <property type="term" value="F:metalloendopeptidase activity"/>
    <property type="evidence" value="ECO:0007669"/>
    <property type="project" value="InterPro"/>
</dbReference>
<comment type="caution">
    <text evidence="8">The sequence shown here is derived from an EMBL/GenBank/DDBJ whole genome shotgun (WGS) entry which is preliminary data.</text>
</comment>
<organism evidence="8 9">
    <name type="scientific">Phocaeicola massiliensis B84634 = Timone 84634 = DSM 17679 = JCM 13223</name>
    <dbReference type="NCBI Taxonomy" id="1121098"/>
    <lineage>
        <taxon>Bacteria</taxon>
        <taxon>Pseudomonadati</taxon>
        <taxon>Bacteroidota</taxon>
        <taxon>Bacteroidia</taxon>
        <taxon>Bacteroidales</taxon>
        <taxon>Bacteroidaceae</taxon>
        <taxon>Phocaeicola</taxon>
    </lineage>
</organism>
<dbReference type="PATRIC" id="fig|1121098.3.peg.3243"/>
<keyword evidence="5" id="KW-0862">Zinc</keyword>
<reference evidence="8 9" key="1">
    <citation type="submission" date="2013-04" db="EMBL/GenBank/DDBJ databases">
        <title>The Genome Sequence of Bacteroides massiliensis DSM 17679.</title>
        <authorList>
            <consortium name="The Broad Institute Genomics Platform"/>
            <person name="Earl A."/>
            <person name="Ward D."/>
            <person name="Feldgarden M."/>
            <person name="Gevers D."/>
            <person name="Martens E."/>
            <person name="Fenner L."/>
            <person name="Roux V."/>
            <person name="Mallet M.N."/>
            <person name="Raoult D."/>
            <person name="Walker B."/>
            <person name="Young S."/>
            <person name="Zeng Q."/>
            <person name="Gargeya S."/>
            <person name="Fitzgerald M."/>
            <person name="Haas B."/>
            <person name="Abouelleil A."/>
            <person name="Allen A.W."/>
            <person name="Alvarado L."/>
            <person name="Arachchi H.M."/>
            <person name="Berlin A.M."/>
            <person name="Chapman S.B."/>
            <person name="Gainer-Dewar J."/>
            <person name="Goldberg J."/>
            <person name="Griggs A."/>
            <person name="Gujja S."/>
            <person name="Hansen M."/>
            <person name="Howarth C."/>
            <person name="Imamovic A."/>
            <person name="Ireland A."/>
            <person name="Larimer J."/>
            <person name="McCowan C."/>
            <person name="Murphy C."/>
            <person name="Pearson M."/>
            <person name="Poon T.W."/>
            <person name="Priest M."/>
            <person name="Roberts A."/>
            <person name="Saif S."/>
            <person name="Shea T."/>
            <person name="Sisk P."/>
            <person name="Sykes S."/>
            <person name="Wortman J."/>
            <person name="Nusbaum C."/>
            <person name="Birren B."/>
        </authorList>
    </citation>
    <scope>NUCLEOTIDE SEQUENCE [LARGE SCALE GENOMIC DNA]</scope>
    <source>
        <strain evidence="9">B84634 / Timone 84634 / DSM 17679 / JCM 13223</strain>
    </source>
</reference>
<keyword evidence="2" id="KW-0645">Protease</keyword>
<dbReference type="GeneID" id="60060942"/>
<dbReference type="GO" id="GO:0016020">
    <property type="term" value="C:membrane"/>
    <property type="evidence" value="ECO:0007669"/>
    <property type="project" value="TreeGrafter"/>
</dbReference>
<comment type="cofactor">
    <cofactor evidence="1">
        <name>Zn(2+)</name>
        <dbReference type="ChEBI" id="CHEBI:29105"/>
    </cofactor>
</comment>